<keyword evidence="12 13" id="KW-0472">Membrane</keyword>
<keyword evidence="8 13" id="KW-0812">Transmembrane</keyword>
<evidence type="ECO:0000256" key="8">
    <source>
        <dbReference type="ARBA" id="ARBA00022692"/>
    </source>
</evidence>
<evidence type="ECO:0000313" key="14">
    <source>
        <dbReference type="EMBL" id="MFD1613124.1"/>
    </source>
</evidence>
<comment type="caution">
    <text evidence="14">The sequence shown here is derived from an EMBL/GenBank/DDBJ whole genome shotgun (WGS) entry which is preliminary data.</text>
</comment>
<evidence type="ECO:0000256" key="1">
    <source>
        <dbReference type="ARBA" id="ARBA00002061"/>
    </source>
</evidence>
<evidence type="ECO:0000256" key="6">
    <source>
        <dbReference type="ARBA" id="ARBA00022448"/>
    </source>
</evidence>
<evidence type="ECO:0000256" key="11">
    <source>
        <dbReference type="ARBA" id="ARBA00023010"/>
    </source>
</evidence>
<keyword evidence="7" id="KW-1003">Cell membrane</keyword>
<reference evidence="15" key="1">
    <citation type="journal article" date="2019" name="Int. J. Syst. Evol. Microbiol.">
        <title>The Global Catalogue of Microorganisms (GCM) 10K type strain sequencing project: providing services to taxonomists for standard genome sequencing and annotation.</title>
        <authorList>
            <consortium name="The Broad Institute Genomics Platform"/>
            <consortium name="The Broad Institute Genome Sequencing Center for Infectious Disease"/>
            <person name="Wu L."/>
            <person name="Ma J."/>
        </authorList>
    </citation>
    <scope>NUCLEOTIDE SEQUENCE [LARGE SCALE GENOMIC DNA]</scope>
    <source>
        <strain evidence="15">CGMCC 1.16275</strain>
    </source>
</reference>
<evidence type="ECO:0000256" key="5">
    <source>
        <dbReference type="ARBA" id="ARBA00014962"/>
    </source>
</evidence>
<dbReference type="RefSeq" id="WP_380890901.1">
    <property type="nucleotide sequence ID" value="NZ_JBHUDY010000002.1"/>
</dbReference>
<comment type="function">
    <text evidence="1">The SecYEG-SecDF-YajC-YidC holo-translocon (HTL) protein secretase/insertase is a supercomplex required for protein secretion, insertion of proteins into membranes, and assembly of membrane protein complexes. While the SecYEG complex is essential for assembly of a number of proteins and complexes, the SecDF-YajC-YidC subcomplex facilitates these functions.</text>
</comment>
<keyword evidence="15" id="KW-1185">Reference proteome</keyword>
<evidence type="ECO:0000256" key="12">
    <source>
        <dbReference type="ARBA" id="ARBA00023136"/>
    </source>
</evidence>
<dbReference type="SMART" id="SM01323">
    <property type="entry name" value="YajC"/>
    <property type="match status" value="1"/>
</dbReference>
<dbReference type="PANTHER" id="PTHR33909:SF1">
    <property type="entry name" value="SEC TRANSLOCON ACCESSORY COMPLEX SUBUNIT YAJC"/>
    <property type="match status" value="1"/>
</dbReference>
<protein>
    <recommendedName>
        <fullName evidence="5">Sec translocon accessory complex subunit YajC</fullName>
    </recommendedName>
</protein>
<evidence type="ECO:0000256" key="4">
    <source>
        <dbReference type="ARBA" id="ARBA00011718"/>
    </source>
</evidence>
<evidence type="ECO:0000256" key="9">
    <source>
        <dbReference type="ARBA" id="ARBA00022927"/>
    </source>
</evidence>
<evidence type="ECO:0000256" key="7">
    <source>
        <dbReference type="ARBA" id="ARBA00022475"/>
    </source>
</evidence>
<dbReference type="Proteomes" id="UP001597115">
    <property type="component" value="Unassembled WGS sequence"/>
</dbReference>
<dbReference type="Pfam" id="PF02699">
    <property type="entry name" value="YajC"/>
    <property type="match status" value="1"/>
</dbReference>
<comment type="similarity">
    <text evidence="3">Belongs to the YajC family.</text>
</comment>
<organism evidence="14 15">
    <name type="scientific">Sphingomonas tabacisoli</name>
    <dbReference type="NCBI Taxonomy" id="2249466"/>
    <lineage>
        <taxon>Bacteria</taxon>
        <taxon>Pseudomonadati</taxon>
        <taxon>Pseudomonadota</taxon>
        <taxon>Alphaproteobacteria</taxon>
        <taxon>Sphingomonadales</taxon>
        <taxon>Sphingomonadaceae</taxon>
        <taxon>Sphingomonas</taxon>
    </lineage>
</organism>
<evidence type="ECO:0000256" key="13">
    <source>
        <dbReference type="SAM" id="Phobius"/>
    </source>
</evidence>
<keyword evidence="10 13" id="KW-1133">Transmembrane helix</keyword>
<keyword evidence="11" id="KW-0811">Translocation</keyword>
<dbReference type="PRINTS" id="PR01853">
    <property type="entry name" value="YAJCTRNLCASE"/>
</dbReference>
<keyword evidence="6" id="KW-0813">Transport</keyword>
<name>A0ABW4I565_9SPHN</name>
<evidence type="ECO:0000313" key="15">
    <source>
        <dbReference type="Proteomes" id="UP001597115"/>
    </source>
</evidence>
<sequence length="113" mass="12065">MFESPAYAQAANGAASGSSAAFFIQMVPLVAIFVIFWFLLIRPQQRRMKEHQTKIGAVKKGDTVVTGGGLVGKVTKVEEAHVEVELAPQVRVRAVKSTLTDVTPLGGSKPAND</sequence>
<comment type="subunit">
    <text evidence="4">Part of the SecDF-YidC-YajC translocase complex. The SecDF-YidC-YajC translocase forms a supercomplex with SecYEG, called the holo-translocon (HTL).</text>
</comment>
<proteinExistence type="inferred from homology"/>
<dbReference type="PANTHER" id="PTHR33909">
    <property type="entry name" value="SEC TRANSLOCON ACCESSORY COMPLEX SUBUNIT YAJC"/>
    <property type="match status" value="1"/>
</dbReference>
<evidence type="ECO:0000256" key="3">
    <source>
        <dbReference type="ARBA" id="ARBA00006742"/>
    </source>
</evidence>
<keyword evidence="9" id="KW-0653">Protein transport</keyword>
<feature type="transmembrane region" description="Helical" evidence="13">
    <location>
        <begin position="20"/>
        <end position="41"/>
    </location>
</feature>
<comment type="subcellular location">
    <subcellularLocation>
        <location evidence="2">Cell membrane</location>
        <topology evidence="2">Single-pass membrane protein</topology>
    </subcellularLocation>
</comment>
<evidence type="ECO:0000256" key="10">
    <source>
        <dbReference type="ARBA" id="ARBA00022989"/>
    </source>
</evidence>
<gene>
    <name evidence="14" type="primary">yajC</name>
    <name evidence="14" type="ORF">ACFSCW_15060</name>
</gene>
<dbReference type="EMBL" id="JBHUDY010000002">
    <property type="protein sequence ID" value="MFD1613124.1"/>
    <property type="molecule type" value="Genomic_DNA"/>
</dbReference>
<accession>A0ABW4I565</accession>
<dbReference type="NCBIfam" id="TIGR00739">
    <property type="entry name" value="yajC"/>
    <property type="match status" value="1"/>
</dbReference>
<dbReference type="InterPro" id="IPR003849">
    <property type="entry name" value="Preprotein_translocase_YajC"/>
</dbReference>
<evidence type="ECO:0000256" key="2">
    <source>
        <dbReference type="ARBA" id="ARBA00004162"/>
    </source>
</evidence>